<proteinExistence type="predicted"/>
<reference evidence="1" key="1">
    <citation type="journal article" date="2007" name="PLoS ONE">
        <title>The first genome sequence of an elite grapevine cultivar (Pinot noir Vitis vinifera L.): coping with a highly heterozygous genome.</title>
        <authorList>
            <person name="Velasco R."/>
            <person name="Zharkikh A."/>
            <person name="Troggio M."/>
            <person name="Cartwright D.A."/>
            <person name="Cestaro A."/>
            <person name="Pruss D."/>
            <person name="Pindo M."/>
            <person name="FitzGerald L.M."/>
            <person name="Vezzulli S."/>
            <person name="Reid J."/>
            <person name="Malacarne G."/>
            <person name="Iliev D."/>
            <person name="Coppola G."/>
            <person name="Wardell B."/>
            <person name="Micheletti D."/>
            <person name="Macalma T."/>
            <person name="Facci M."/>
            <person name="Mitchell J.T."/>
            <person name="Perazzolli M."/>
            <person name="Eldredge G."/>
            <person name="Gatto P."/>
            <person name="Oyzerski R."/>
            <person name="Moretto M."/>
            <person name="Gutin N."/>
            <person name="Stefanini M."/>
            <person name="Chen Y."/>
            <person name="Segala C."/>
            <person name="Davenport C."/>
            <person name="Dematte L."/>
            <person name="Mraz A."/>
            <person name="Battilana J."/>
            <person name="Stormo K."/>
            <person name="Costa F."/>
            <person name="Tao Q."/>
            <person name="Si-Ammour A."/>
            <person name="Harkins T."/>
            <person name="Lackey A."/>
            <person name="Perbost C."/>
            <person name="Taillon B."/>
            <person name="Stella A."/>
            <person name="Solovyev V."/>
            <person name="Fawcett J.A."/>
            <person name="Sterck L."/>
            <person name="Vandepoele K."/>
            <person name="Grando S.M."/>
            <person name="Toppo S."/>
            <person name="Moser C."/>
            <person name="Lanchbury J."/>
            <person name="Bogden R."/>
            <person name="Skolnick M."/>
            <person name="Sgaramella V."/>
            <person name="Bhatnagar S.K."/>
            <person name="Fontana P."/>
            <person name="Gutin A."/>
            <person name="Van de Peer Y."/>
            <person name="Salamini F."/>
            <person name="Viola R."/>
        </authorList>
    </citation>
    <scope>NUCLEOTIDE SEQUENCE</scope>
</reference>
<evidence type="ECO:0000313" key="1">
    <source>
        <dbReference type="EMBL" id="CAN73018.1"/>
    </source>
</evidence>
<dbReference type="AlphaFoldDB" id="A5C3Y7"/>
<name>A5C3Y7_VITVI</name>
<gene>
    <name evidence="1" type="ORF">VITISV_004044</name>
</gene>
<sequence>MANKTIGGCVRTPCPDAFLQLPSLPRGGTSGGHVSTHDWLPMNLRSGLVVQMKRGHVAWESGSHYGRASLAAGEEGAFQSWLGYTIRGDSWREEEELEKAKIAAGGDPSKWPFYQYLDHLIGLTAKIAFVSLTTATPLPLQNVPLGIPVGMRSVHHQQPQQENPKQKHAAVAKASSDGFRFITVRARGLRKYIISHLSDVAKLRKEVPATLKGAPKPSNFKSLMASKMAQLVFPRQALLSRLTACSQFHLGILRTMAPIQERRRCVAR</sequence>
<dbReference type="EMBL" id="AM481377">
    <property type="protein sequence ID" value="CAN73018.1"/>
    <property type="molecule type" value="Genomic_DNA"/>
</dbReference>
<organism evidence="1">
    <name type="scientific">Vitis vinifera</name>
    <name type="common">Grape</name>
    <dbReference type="NCBI Taxonomy" id="29760"/>
    <lineage>
        <taxon>Eukaryota</taxon>
        <taxon>Viridiplantae</taxon>
        <taxon>Streptophyta</taxon>
        <taxon>Embryophyta</taxon>
        <taxon>Tracheophyta</taxon>
        <taxon>Spermatophyta</taxon>
        <taxon>Magnoliopsida</taxon>
        <taxon>eudicotyledons</taxon>
        <taxon>Gunneridae</taxon>
        <taxon>Pentapetalae</taxon>
        <taxon>rosids</taxon>
        <taxon>Vitales</taxon>
        <taxon>Vitaceae</taxon>
        <taxon>Viteae</taxon>
        <taxon>Vitis</taxon>
    </lineage>
</organism>
<accession>A5C3Y7</accession>
<protein>
    <submittedName>
        <fullName evidence="1">Uncharacterized protein</fullName>
    </submittedName>
</protein>